<name>A0A502DXJ9_9BURK</name>
<feature type="transmembrane region" description="Helical" evidence="6">
    <location>
        <begin position="61"/>
        <end position="80"/>
    </location>
</feature>
<comment type="caution">
    <text evidence="7">The sequence shown here is derived from an EMBL/GenBank/DDBJ whole genome shotgun (WGS) entry which is preliminary data.</text>
</comment>
<reference evidence="7 8" key="1">
    <citation type="journal article" date="2019" name="Environ. Microbiol.">
        <title>Species interactions and distinct microbial communities in high Arctic permafrost affected cryosols are associated with the CH4 and CO2 gas fluxes.</title>
        <authorList>
            <person name="Altshuler I."/>
            <person name="Hamel J."/>
            <person name="Turney S."/>
            <person name="Magnuson E."/>
            <person name="Levesque R."/>
            <person name="Greer C."/>
            <person name="Whyte L.G."/>
        </authorList>
    </citation>
    <scope>NUCLEOTIDE SEQUENCE [LARGE SCALE GENOMIC DNA]</scope>
    <source>
        <strain evidence="7 8">S06.C</strain>
    </source>
</reference>
<keyword evidence="3 6" id="KW-0812">Transmembrane</keyword>
<evidence type="ECO:0000313" key="7">
    <source>
        <dbReference type="EMBL" id="TPG30278.1"/>
    </source>
</evidence>
<dbReference type="GO" id="GO:0005886">
    <property type="term" value="C:plasma membrane"/>
    <property type="evidence" value="ECO:0007669"/>
    <property type="project" value="TreeGrafter"/>
</dbReference>
<comment type="subcellular location">
    <subcellularLocation>
        <location evidence="1">Membrane</location>
        <topology evidence="1">Multi-pass membrane protein</topology>
    </subcellularLocation>
</comment>
<dbReference type="PANTHER" id="PTHR30569">
    <property type="entry name" value="CYTOSINE TRANSPORTER CODB"/>
    <property type="match status" value="1"/>
</dbReference>
<dbReference type="InterPro" id="IPR030191">
    <property type="entry name" value="CodB"/>
</dbReference>
<feature type="transmembrane region" description="Helical" evidence="6">
    <location>
        <begin position="387"/>
        <end position="407"/>
    </location>
</feature>
<feature type="transmembrane region" description="Helical" evidence="6">
    <location>
        <begin position="331"/>
        <end position="348"/>
    </location>
</feature>
<feature type="transmembrane region" description="Helical" evidence="6">
    <location>
        <begin position="214"/>
        <end position="235"/>
    </location>
</feature>
<dbReference type="Pfam" id="PF02133">
    <property type="entry name" value="Transp_cyt_pur"/>
    <property type="match status" value="1"/>
</dbReference>
<proteinExistence type="inferred from homology"/>
<gene>
    <name evidence="7" type="ORF">EAH82_01930</name>
</gene>
<feature type="transmembrane region" description="Helical" evidence="6">
    <location>
        <begin position="283"/>
        <end position="302"/>
    </location>
</feature>
<evidence type="ECO:0000256" key="2">
    <source>
        <dbReference type="ARBA" id="ARBA00008974"/>
    </source>
</evidence>
<keyword evidence="4 6" id="KW-1133">Transmembrane helix</keyword>
<evidence type="ECO:0000256" key="6">
    <source>
        <dbReference type="SAM" id="Phobius"/>
    </source>
</evidence>
<accession>A0A502DXJ9</accession>
<dbReference type="OrthoDB" id="5444231at2"/>
<evidence type="ECO:0000313" key="8">
    <source>
        <dbReference type="Proteomes" id="UP000319212"/>
    </source>
</evidence>
<evidence type="ECO:0000256" key="4">
    <source>
        <dbReference type="ARBA" id="ARBA00022989"/>
    </source>
</evidence>
<evidence type="ECO:0000256" key="3">
    <source>
        <dbReference type="ARBA" id="ARBA00022692"/>
    </source>
</evidence>
<protein>
    <submittedName>
        <fullName evidence="7">Allantoin permease</fullName>
    </submittedName>
</protein>
<dbReference type="GO" id="GO:0015209">
    <property type="term" value="F:cytosine transmembrane transporter activity"/>
    <property type="evidence" value="ECO:0007669"/>
    <property type="project" value="InterPro"/>
</dbReference>
<feature type="transmembrane region" description="Helical" evidence="6">
    <location>
        <begin position="354"/>
        <end position="375"/>
    </location>
</feature>
<feature type="transmembrane region" description="Helical" evidence="6">
    <location>
        <begin position="101"/>
        <end position="120"/>
    </location>
</feature>
<dbReference type="EMBL" id="RCZI01000001">
    <property type="protein sequence ID" value="TPG30278.1"/>
    <property type="molecule type" value="Genomic_DNA"/>
</dbReference>
<dbReference type="RefSeq" id="WP_140838165.1">
    <property type="nucleotide sequence ID" value="NZ_RCZI01000001.1"/>
</dbReference>
<comment type="similarity">
    <text evidence="2">Belongs to the purine-cytosine permease (2.A.39) family.</text>
</comment>
<dbReference type="Gene3D" id="1.10.4160.10">
    <property type="entry name" value="Hydantoin permease"/>
    <property type="match status" value="1"/>
</dbReference>
<feature type="transmembrane region" description="Helical" evidence="6">
    <location>
        <begin position="256"/>
        <end position="277"/>
    </location>
</feature>
<keyword evidence="5 6" id="KW-0472">Membrane</keyword>
<evidence type="ECO:0000256" key="5">
    <source>
        <dbReference type="ARBA" id="ARBA00023136"/>
    </source>
</evidence>
<dbReference type="InterPro" id="IPR001248">
    <property type="entry name" value="Pur-cyt_permease"/>
</dbReference>
<feature type="transmembrane region" description="Helical" evidence="6">
    <location>
        <begin position="34"/>
        <end position="55"/>
    </location>
</feature>
<dbReference type="AlphaFoldDB" id="A0A502DXJ9"/>
<feature type="transmembrane region" description="Helical" evidence="6">
    <location>
        <begin position="177"/>
        <end position="194"/>
    </location>
</feature>
<dbReference type="Proteomes" id="UP000319212">
    <property type="component" value="Unassembled WGS sequence"/>
</dbReference>
<sequence>MATTTDTHAAMQGNEALTPVTDAQRVFQWHTHAALWFSLGVGLLVMQIGAYLVPAVGTRDAVIAIVFGSCIGAGLLAWTARVGCESGLASAGLMHATYGGAFARLPVVLNIVQLIGWTTFELVVMREGTQAIGQQAFGLATAGPLGTVLTTLLWGAVLLALLAGSMVTLVRRFVSRFGLPLVVLSLVWLTWQFATQLHAKGFDTFWSRPGNGGMGMFGALDLVIAMPVSWLPLVADYARHGHRAGRGLGGAFGGTWLGYLLANVWCYALGVMVVSVAEPGTSLVTALLLAQGGLLALGLILIDELDNAYGDVYSGSVSAHSLRPRWSVRRWGLVLAVLCIGLALVLPMHALEPFLLMLSSVFVPLYGVILGRLGWGAVAVGTRRVDWPAALLWVAGIAVYHACAAWAPQWGSALPTLAFTFALSALTRPRAARPAAGDVSALARSRG</sequence>
<evidence type="ECO:0000256" key="1">
    <source>
        <dbReference type="ARBA" id="ARBA00004141"/>
    </source>
</evidence>
<dbReference type="PANTHER" id="PTHR30569:SF0">
    <property type="entry name" value="CYTOSINE PERMEASE"/>
    <property type="match status" value="1"/>
</dbReference>
<organism evidence="7 8">
    <name type="scientific">Variovorax guangxiensis</name>
    <dbReference type="NCBI Taxonomy" id="1775474"/>
    <lineage>
        <taxon>Bacteria</taxon>
        <taxon>Pseudomonadati</taxon>
        <taxon>Pseudomonadota</taxon>
        <taxon>Betaproteobacteria</taxon>
        <taxon>Burkholderiales</taxon>
        <taxon>Comamonadaceae</taxon>
        <taxon>Variovorax</taxon>
    </lineage>
</organism>